<name>A0A699K197_TANCI</name>
<evidence type="ECO:0000313" key="1">
    <source>
        <dbReference type="EMBL" id="GFA70672.1"/>
    </source>
</evidence>
<organism evidence="1">
    <name type="scientific">Tanacetum cinerariifolium</name>
    <name type="common">Dalmatian daisy</name>
    <name type="synonym">Chrysanthemum cinerariifolium</name>
    <dbReference type="NCBI Taxonomy" id="118510"/>
    <lineage>
        <taxon>Eukaryota</taxon>
        <taxon>Viridiplantae</taxon>
        <taxon>Streptophyta</taxon>
        <taxon>Embryophyta</taxon>
        <taxon>Tracheophyta</taxon>
        <taxon>Spermatophyta</taxon>
        <taxon>Magnoliopsida</taxon>
        <taxon>eudicotyledons</taxon>
        <taxon>Gunneridae</taxon>
        <taxon>Pentapetalae</taxon>
        <taxon>asterids</taxon>
        <taxon>campanulids</taxon>
        <taxon>Asterales</taxon>
        <taxon>Asteraceae</taxon>
        <taxon>Asteroideae</taxon>
        <taxon>Anthemideae</taxon>
        <taxon>Anthemidinae</taxon>
        <taxon>Tanacetum</taxon>
    </lineage>
</organism>
<sequence length="99" mass="11213">MKTKNKAVKRKLPFDYDLMNLTKRPHSEALNKIRDDCVHNVSQYTSTHEYGHGSASNKMNEIVSKPLVVRQIAEMNGNIDNITAGKILRYVGSFEANGY</sequence>
<dbReference type="EMBL" id="BKCJ010472537">
    <property type="protein sequence ID" value="GFA70672.1"/>
    <property type="molecule type" value="Genomic_DNA"/>
</dbReference>
<reference evidence="1" key="1">
    <citation type="journal article" date="2019" name="Sci. Rep.">
        <title>Draft genome of Tanacetum cinerariifolium, the natural source of mosquito coil.</title>
        <authorList>
            <person name="Yamashiro T."/>
            <person name="Shiraishi A."/>
            <person name="Satake H."/>
            <person name="Nakayama K."/>
        </authorList>
    </citation>
    <scope>NUCLEOTIDE SEQUENCE</scope>
</reference>
<gene>
    <name evidence="1" type="ORF">Tci_642644</name>
</gene>
<accession>A0A699K197</accession>
<comment type="caution">
    <text evidence="1">The sequence shown here is derived from an EMBL/GenBank/DDBJ whole genome shotgun (WGS) entry which is preliminary data.</text>
</comment>
<dbReference type="AlphaFoldDB" id="A0A699K197"/>
<protein>
    <submittedName>
        <fullName evidence="1">Uncharacterized protein</fullName>
    </submittedName>
</protein>
<proteinExistence type="predicted"/>